<dbReference type="EMBL" id="JAHDYS010000005">
    <property type="protein sequence ID" value="MBT1071469.1"/>
    <property type="molecule type" value="Genomic_DNA"/>
</dbReference>
<proteinExistence type="inferred from homology"/>
<dbReference type="Pfam" id="PF13279">
    <property type="entry name" value="4HBT_2"/>
    <property type="match status" value="1"/>
</dbReference>
<dbReference type="PANTHER" id="PTHR31793:SF27">
    <property type="entry name" value="NOVEL THIOESTERASE SUPERFAMILY DOMAIN AND SAPOSIN A-TYPE DOMAIN CONTAINING PROTEIN (0610012H03RIK)"/>
    <property type="match status" value="1"/>
</dbReference>
<sequence length="140" mass="15837">MKMHTTSLIVRFNEVDSYNIAWHGHYVAWMEVGRNDLAGRFDLDAQQLSEAGYLGPVVSLEVKYLSPARFKDQISIFTTLEPNETAVLVFRNEIRDSGGRLLATGRTTHAITDLHGVLQLRMPPVIAGRVQQMTEWLELP</sequence>
<evidence type="ECO:0000313" key="4">
    <source>
        <dbReference type="Proteomes" id="UP000784128"/>
    </source>
</evidence>
<dbReference type="PIRSF" id="PIRSF003230">
    <property type="entry name" value="YbgC"/>
    <property type="match status" value="1"/>
</dbReference>
<evidence type="ECO:0000256" key="1">
    <source>
        <dbReference type="ARBA" id="ARBA00005953"/>
    </source>
</evidence>
<protein>
    <submittedName>
        <fullName evidence="3">Acyl-CoA thioesterase</fullName>
    </submittedName>
</protein>
<dbReference type="InterPro" id="IPR050563">
    <property type="entry name" value="4-hydroxybenzoyl-CoA_TE"/>
</dbReference>
<keyword evidence="2" id="KW-0378">Hydrolase</keyword>
<evidence type="ECO:0000256" key="2">
    <source>
        <dbReference type="ARBA" id="ARBA00022801"/>
    </source>
</evidence>
<comment type="similarity">
    <text evidence="1">Belongs to the 4-hydroxybenzoyl-CoA thioesterase family.</text>
</comment>
<comment type="caution">
    <text evidence="3">The sequence shown here is derived from an EMBL/GenBank/DDBJ whole genome shotgun (WGS) entry which is preliminary data.</text>
</comment>
<dbReference type="Gene3D" id="3.10.129.10">
    <property type="entry name" value="Hotdog Thioesterase"/>
    <property type="match status" value="1"/>
</dbReference>
<dbReference type="SUPFAM" id="SSF54637">
    <property type="entry name" value="Thioesterase/thiol ester dehydrase-isomerase"/>
    <property type="match status" value="1"/>
</dbReference>
<keyword evidence="4" id="KW-1185">Reference proteome</keyword>
<dbReference type="PANTHER" id="PTHR31793">
    <property type="entry name" value="4-HYDROXYBENZOYL-COA THIOESTERASE FAMILY MEMBER"/>
    <property type="match status" value="1"/>
</dbReference>
<reference evidence="3 4" key="1">
    <citation type="submission" date="2021-05" db="EMBL/GenBank/DDBJ databases">
        <title>The draft genome of Geobacter chapellei DSM 13688.</title>
        <authorList>
            <person name="Xu Z."/>
            <person name="Masuda Y."/>
            <person name="Itoh H."/>
            <person name="Senoo K."/>
        </authorList>
    </citation>
    <scope>NUCLEOTIDE SEQUENCE [LARGE SCALE GENOMIC DNA]</scope>
    <source>
        <strain evidence="3 4">DSM 13688</strain>
    </source>
</reference>
<name>A0ABS5U729_9BACT</name>
<accession>A0ABS5U729</accession>
<gene>
    <name evidence="3" type="ORF">KJB30_06730</name>
</gene>
<dbReference type="CDD" id="cd00586">
    <property type="entry name" value="4HBT"/>
    <property type="match status" value="1"/>
</dbReference>
<dbReference type="Proteomes" id="UP000784128">
    <property type="component" value="Unassembled WGS sequence"/>
</dbReference>
<organism evidence="3 4">
    <name type="scientific">Pelotalea chapellei</name>
    <dbReference type="NCBI Taxonomy" id="44671"/>
    <lineage>
        <taxon>Bacteria</taxon>
        <taxon>Pseudomonadati</taxon>
        <taxon>Thermodesulfobacteriota</taxon>
        <taxon>Desulfuromonadia</taxon>
        <taxon>Geobacterales</taxon>
        <taxon>Geobacteraceae</taxon>
        <taxon>Pelotalea</taxon>
    </lineage>
</organism>
<dbReference type="InterPro" id="IPR029069">
    <property type="entry name" value="HotDog_dom_sf"/>
</dbReference>
<evidence type="ECO:0000313" key="3">
    <source>
        <dbReference type="EMBL" id="MBT1071469.1"/>
    </source>
</evidence>
<dbReference type="InterPro" id="IPR006684">
    <property type="entry name" value="YbgC/YbaW"/>
</dbReference>